<sequence length="107" mass="11862">MREATLTRKFKVTIAKKTIEVSALRFVSAATKEILAISYEVKALNDLVLSFDSQLNGDYVFELHSIDNKEVLVYGELGFFSIADLNIPKIAFTWGYLDEGNVNGGPA</sequence>
<evidence type="ECO:0000313" key="4">
    <source>
        <dbReference type="Proteomes" id="UP000677228"/>
    </source>
</evidence>
<dbReference type="Proteomes" id="UP000682733">
    <property type="component" value="Unassembled WGS sequence"/>
</dbReference>
<dbReference type="SUPFAM" id="SSF74650">
    <property type="entry name" value="Galactose mutarotase-like"/>
    <property type="match status" value="1"/>
</dbReference>
<dbReference type="Pfam" id="PF03636">
    <property type="entry name" value="Glyco_hydro_65N"/>
    <property type="match status" value="1"/>
</dbReference>
<dbReference type="GO" id="GO:0003824">
    <property type="term" value="F:catalytic activity"/>
    <property type="evidence" value="ECO:0007669"/>
    <property type="project" value="InterPro"/>
</dbReference>
<dbReference type="Proteomes" id="UP000677228">
    <property type="component" value="Unassembled WGS sequence"/>
</dbReference>
<accession>A0A8S2CRD7</accession>
<name>A0A8S2CRD7_9BILA</name>
<dbReference type="EMBL" id="CAJOBA010000924">
    <property type="protein sequence ID" value="CAF3565268.1"/>
    <property type="molecule type" value="Genomic_DNA"/>
</dbReference>
<reference evidence="2" key="1">
    <citation type="submission" date="2021-02" db="EMBL/GenBank/DDBJ databases">
        <authorList>
            <person name="Nowell W R."/>
        </authorList>
    </citation>
    <scope>NUCLEOTIDE SEQUENCE</scope>
</reference>
<organism evidence="2 4">
    <name type="scientific">Didymodactylos carnosus</name>
    <dbReference type="NCBI Taxonomy" id="1234261"/>
    <lineage>
        <taxon>Eukaryota</taxon>
        <taxon>Metazoa</taxon>
        <taxon>Spiralia</taxon>
        <taxon>Gnathifera</taxon>
        <taxon>Rotifera</taxon>
        <taxon>Eurotatoria</taxon>
        <taxon>Bdelloidea</taxon>
        <taxon>Philodinida</taxon>
        <taxon>Philodinidae</taxon>
        <taxon>Didymodactylos</taxon>
    </lineage>
</organism>
<evidence type="ECO:0000259" key="1">
    <source>
        <dbReference type="Pfam" id="PF03636"/>
    </source>
</evidence>
<dbReference type="InterPro" id="IPR005196">
    <property type="entry name" value="Glyco_hydro_65_N"/>
</dbReference>
<dbReference type="Gene3D" id="2.70.98.40">
    <property type="entry name" value="Glycoside hydrolase, family 65, N-terminal domain"/>
    <property type="match status" value="1"/>
</dbReference>
<gene>
    <name evidence="2" type="ORF">OVA965_LOCUS3735</name>
    <name evidence="3" type="ORF">TMI583_LOCUS3733</name>
</gene>
<dbReference type="InterPro" id="IPR037018">
    <property type="entry name" value="GH65_N"/>
</dbReference>
<dbReference type="AlphaFoldDB" id="A0A8S2CRD7"/>
<protein>
    <recommendedName>
        <fullName evidence="1">Glycoside hydrolase family 65 N-terminal domain-containing protein</fullName>
    </recommendedName>
</protein>
<dbReference type="GO" id="GO:0005975">
    <property type="term" value="P:carbohydrate metabolic process"/>
    <property type="evidence" value="ECO:0007669"/>
    <property type="project" value="InterPro"/>
</dbReference>
<evidence type="ECO:0000313" key="3">
    <source>
        <dbReference type="EMBL" id="CAF3565268.1"/>
    </source>
</evidence>
<dbReference type="InterPro" id="IPR011013">
    <property type="entry name" value="Gal_mutarotase_sf_dom"/>
</dbReference>
<feature type="domain" description="Glycoside hydrolase family 65 N-terminal" evidence="1">
    <location>
        <begin position="1"/>
        <end position="58"/>
    </location>
</feature>
<proteinExistence type="predicted"/>
<dbReference type="EMBL" id="CAJNOK010000924">
    <property type="protein sequence ID" value="CAF0783425.1"/>
    <property type="molecule type" value="Genomic_DNA"/>
</dbReference>
<dbReference type="GO" id="GO:0030246">
    <property type="term" value="F:carbohydrate binding"/>
    <property type="evidence" value="ECO:0007669"/>
    <property type="project" value="InterPro"/>
</dbReference>
<comment type="caution">
    <text evidence="2">The sequence shown here is derived from an EMBL/GenBank/DDBJ whole genome shotgun (WGS) entry which is preliminary data.</text>
</comment>
<evidence type="ECO:0000313" key="2">
    <source>
        <dbReference type="EMBL" id="CAF0783425.1"/>
    </source>
</evidence>